<dbReference type="InterPro" id="IPR038717">
    <property type="entry name" value="Tc1-like_DDE_dom"/>
</dbReference>
<evidence type="ECO:0000313" key="3">
    <source>
        <dbReference type="Proteomes" id="UP001221898"/>
    </source>
</evidence>
<dbReference type="Proteomes" id="UP001221898">
    <property type="component" value="Unassembled WGS sequence"/>
</dbReference>
<protein>
    <recommendedName>
        <fullName evidence="1">Tc1-like transposase DDE domain-containing protein</fullName>
    </recommendedName>
</protein>
<keyword evidence="3" id="KW-1185">Reference proteome</keyword>
<dbReference type="AlphaFoldDB" id="A0AAD7RMH9"/>
<feature type="domain" description="Tc1-like transposase DDE" evidence="1">
    <location>
        <begin position="40"/>
        <end position="141"/>
    </location>
</feature>
<accession>A0AAD7RMH9</accession>
<organism evidence="2 3">
    <name type="scientific">Aldrovandia affinis</name>
    <dbReference type="NCBI Taxonomy" id="143900"/>
    <lineage>
        <taxon>Eukaryota</taxon>
        <taxon>Metazoa</taxon>
        <taxon>Chordata</taxon>
        <taxon>Craniata</taxon>
        <taxon>Vertebrata</taxon>
        <taxon>Euteleostomi</taxon>
        <taxon>Actinopterygii</taxon>
        <taxon>Neopterygii</taxon>
        <taxon>Teleostei</taxon>
        <taxon>Notacanthiformes</taxon>
        <taxon>Halosauridae</taxon>
        <taxon>Aldrovandia</taxon>
    </lineage>
</organism>
<comment type="caution">
    <text evidence="2">The sequence shown here is derived from an EMBL/GenBank/DDBJ whole genome shotgun (WGS) entry which is preliminary data.</text>
</comment>
<feature type="non-terminal residue" evidence="2">
    <location>
        <position position="1"/>
    </location>
</feature>
<dbReference type="Pfam" id="PF13358">
    <property type="entry name" value="DDE_3"/>
    <property type="match status" value="1"/>
</dbReference>
<dbReference type="InterPro" id="IPR036397">
    <property type="entry name" value="RNaseH_sf"/>
</dbReference>
<gene>
    <name evidence="2" type="ORF">AAFF_G00185050</name>
</gene>
<evidence type="ECO:0000259" key="1">
    <source>
        <dbReference type="Pfam" id="PF13358"/>
    </source>
</evidence>
<dbReference type="GO" id="GO:0003676">
    <property type="term" value="F:nucleic acid binding"/>
    <property type="evidence" value="ECO:0007669"/>
    <property type="project" value="InterPro"/>
</dbReference>
<sequence>MKRVYRVPFEHNADRVKELRYQYVQRVLELDASAAPPEYIFIDEAGFNLTRTRRRGRSIIGNHAIVDVPGLRGGNVTMYAAIGHRGVIHHHAQFGPYNTARLLTFLDALNNIFIPPQEEGPGQSNYIVIWDNVSFHRAALVHTRPKLPYILGGTHPPQYSDMLKMSPPIYSLADIKNINKLIWSPPMLTPWLRPWVHNWFANNPHFSVLYLSPYSPFLNPIEEFFSAWRWKVYDRKPHEHVALLQAMEEACD</sequence>
<dbReference type="Gene3D" id="3.30.420.10">
    <property type="entry name" value="Ribonuclease H-like superfamily/Ribonuclease H"/>
    <property type="match status" value="1"/>
</dbReference>
<name>A0AAD7RMH9_9TELE</name>
<evidence type="ECO:0000313" key="2">
    <source>
        <dbReference type="EMBL" id="KAJ8385551.1"/>
    </source>
</evidence>
<reference evidence="2" key="1">
    <citation type="journal article" date="2023" name="Science">
        <title>Genome structures resolve the early diversification of teleost fishes.</title>
        <authorList>
            <person name="Parey E."/>
            <person name="Louis A."/>
            <person name="Montfort J."/>
            <person name="Bouchez O."/>
            <person name="Roques C."/>
            <person name="Iampietro C."/>
            <person name="Lluch J."/>
            <person name="Castinel A."/>
            <person name="Donnadieu C."/>
            <person name="Desvignes T."/>
            <person name="Floi Bucao C."/>
            <person name="Jouanno E."/>
            <person name="Wen M."/>
            <person name="Mejri S."/>
            <person name="Dirks R."/>
            <person name="Jansen H."/>
            <person name="Henkel C."/>
            <person name="Chen W.J."/>
            <person name="Zahm M."/>
            <person name="Cabau C."/>
            <person name="Klopp C."/>
            <person name="Thompson A.W."/>
            <person name="Robinson-Rechavi M."/>
            <person name="Braasch I."/>
            <person name="Lecointre G."/>
            <person name="Bobe J."/>
            <person name="Postlethwait J.H."/>
            <person name="Berthelot C."/>
            <person name="Roest Crollius H."/>
            <person name="Guiguen Y."/>
        </authorList>
    </citation>
    <scope>NUCLEOTIDE SEQUENCE</scope>
    <source>
        <strain evidence="2">NC1722</strain>
    </source>
</reference>
<dbReference type="EMBL" id="JAINUG010000247">
    <property type="protein sequence ID" value="KAJ8385551.1"/>
    <property type="molecule type" value="Genomic_DNA"/>
</dbReference>
<proteinExistence type="predicted"/>